<protein>
    <submittedName>
        <fullName evidence="3">Uncharacterized protein</fullName>
    </submittedName>
</protein>
<sequence>MDATFRQWLAILRPFVKVEGSSVFSHCLIKVSAFCSLVEKGIFEQSLTFRSTTMSEFSTPTNTDECSNLVSWILNKAGDPDKPVLIDAADESRFVTQNMAAKLYTGLVGAFEEDNAVCLHLPNDVLYPVLMLGVWGSRCRWTGSNTAYTAHELKHHISVSKSKYVITLSEHLETVRSATCELTVDDVEIIMFSDILQAEARPKEKVQGLRTVHDLLDTRSADKSGQVLATITANDIAALQSTSGTTGLPKMAIRTHGSFMRESAAIQDDDQAKGYEVRRLFCTPVFHAFSTPEVAINSLRCGLPTYIMKRYDDTFAQKVHKFEITEIAAPPPILLRLQQQADAHPLLQGVRKIFTGGAPLSAELRSRALEIFDVKPRIIPVWGMTEGGWFTTFRHGEDDTTGSVGKLLPGFEVKVITDPDVKSTKGQVTGELLVRSKQVMTGYFENDKATKEAFDGDWLKTGDVGYVRNAKVYLIDRKKDLIKVNGFQVAPAELEGALFDLACVGDSAAISAGSGTDEYPLVFVVLADKSLGEAVALEAIKRRLQENLAHYKWGKVDVKFVDSIPRNPSGKILRKQLREQAKATAKGWL</sequence>
<proteinExistence type="predicted"/>
<feature type="domain" description="AMP-dependent synthetase/ligase" evidence="1">
    <location>
        <begin position="100"/>
        <end position="444"/>
    </location>
</feature>
<dbReference type="Gene3D" id="3.30.300.30">
    <property type="match status" value="1"/>
</dbReference>
<comment type="caution">
    <text evidence="3">The sequence shown here is derived from an EMBL/GenBank/DDBJ whole genome shotgun (WGS) entry which is preliminary data.</text>
</comment>
<evidence type="ECO:0000259" key="2">
    <source>
        <dbReference type="Pfam" id="PF13193"/>
    </source>
</evidence>
<evidence type="ECO:0000313" key="3">
    <source>
        <dbReference type="EMBL" id="KAK3051080.1"/>
    </source>
</evidence>
<dbReference type="AlphaFoldDB" id="A0AAJ0DIX8"/>
<organism evidence="3 4">
    <name type="scientific">Extremus antarcticus</name>
    <dbReference type="NCBI Taxonomy" id="702011"/>
    <lineage>
        <taxon>Eukaryota</taxon>
        <taxon>Fungi</taxon>
        <taxon>Dikarya</taxon>
        <taxon>Ascomycota</taxon>
        <taxon>Pezizomycotina</taxon>
        <taxon>Dothideomycetes</taxon>
        <taxon>Dothideomycetidae</taxon>
        <taxon>Mycosphaerellales</taxon>
        <taxon>Extremaceae</taxon>
        <taxon>Extremus</taxon>
    </lineage>
</organism>
<dbReference type="GO" id="GO:0016405">
    <property type="term" value="F:CoA-ligase activity"/>
    <property type="evidence" value="ECO:0007669"/>
    <property type="project" value="TreeGrafter"/>
</dbReference>
<reference evidence="3" key="1">
    <citation type="submission" date="2023-04" db="EMBL/GenBank/DDBJ databases">
        <title>Black Yeasts Isolated from many extreme environments.</title>
        <authorList>
            <person name="Coleine C."/>
            <person name="Stajich J.E."/>
            <person name="Selbmann L."/>
        </authorList>
    </citation>
    <scope>NUCLEOTIDE SEQUENCE</scope>
    <source>
        <strain evidence="3">CCFEE 5312</strain>
    </source>
</reference>
<dbReference type="PANTHER" id="PTHR24096:SF265">
    <property type="entry name" value="ENZYME, PUTATIVE (AFU_ORTHOLOGUE AFUA_5G14270)-RELATED"/>
    <property type="match status" value="1"/>
</dbReference>
<keyword evidence="4" id="KW-1185">Reference proteome</keyword>
<dbReference type="InterPro" id="IPR000873">
    <property type="entry name" value="AMP-dep_synth/lig_dom"/>
</dbReference>
<dbReference type="InterPro" id="IPR025110">
    <property type="entry name" value="AMP-bd_C"/>
</dbReference>
<dbReference type="Pfam" id="PF00501">
    <property type="entry name" value="AMP-binding"/>
    <property type="match status" value="1"/>
</dbReference>
<dbReference type="Pfam" id="PF13193">
    <property type="entry name" value="AMP-binding_C"/>
    <property type="match status" value="1"/>
</dbReference>
<dbReference type="SUPFAM" id="SSF56801">
    <property type="entry name" value="Acetyl-CoA synthetase-like"/>
    <property type="match status" value="1"/>
</dbReference>
<feature type="domain" description="AMP-binding enzyme C-terminal" evidence="2">
    <location>
        <begin position="495"/>
        <end position="571"/>
    </location>
</feature>
<name>A0AAJ0DIX8_9PEZI</name>
<dbReference type="PANTHER" id="PTHR24096">
    <property type="entry name" value="LONG-CHAIN-FATTY-ACID--COA LIGASE"/>
    <property type="match status" value="1"/>
</dbReference>
<dbReference type="EMBL" id="JAWDJX010000028">
    <property type="protein sequence ID" value="KAK3051080.1"/>
    <property type="molecule type" value="Genomic_DNA"/>
</dbReference>
<evidence type="ECO:0000259" key="1">
    <source>
        <dbReference type="Pfam" id="PF00501"/>
    </source>
</evidence>
<accession>A0AAJ0DIX8</accession>
<dbReference type="InterPro" id="IPR042099">
    <property type="entry name" value="ANL_N_sf"/>
</dbReference>
<dbReference type="InterPro" id="IPR045851">
    <property type="entry name" value="AMP-bd_C_sf"/>
</dbReference>
<evidence type="ECO:0000313" key="4">
    <source>
        <dbReference type="Proteomes" id="UP001271007"/>
    </source>
</evidence>
<dbReference type="Gene3D" id="3.40.50.12780">
    <property type="entry name" value="N-terminal domain of ligase-like"/>
    <property type="match status" value="1"/>
</dbReference>
<dbReference type="Proteomes" id="UP001271007">
    <property type="component" value="Unassembled WGS sequence"/>
</dbReference>
<dbReference type="GO" id="GO:0019748">
    <property type="term" value="P:secondary metabolic process"/>
    <property type="evidence" value="ECO:0007669"/>
    <property type="project" value="TreeGrafter"/>
</dbReference>
<gene>
    <name evidence="3" type="ORF">LTR09_007830</name>
</gene>